<reference evidence="3" key="1">
    <citation type="journal article" date="2013" name="Genome Announc.">
        <title>Draft genome sequence of the ascomycete Phaeoacremonium aleophilum strain UCR-PA7, a causal agent of the esca disease complex in grapevines.</title>
        <authorList>
            <person name="Blanco-Ulate B."/>
            <person name="Rolshausen P."/>
            <person name="Cantu D."/>
        </authorList>
    </citation>
    <scope>NUCLEOTIDE SEQUENCE [LARGE SCALE GENOMIC DNA]</scope>
    <source>
        <strain evidence="3">UCR-PA7</strain>
    </source>
</reference>
<feature type="region of interest" description="Disordered" evidence="1">
    <location>
        <begin position="23"/>
        <end position="54"/>
    </location>
</feature>
<dbReference type="Proteomes" id="UP000014074">
    <property type="component" value="Unassembled WGS sequence"/>
</dbReference>
<dbReference type="RefSeq" id="XP_007915004.1">
    <property type="nucleotide sequence ID" value="XM_007916813.1"/>
</dbReference>
<dbReference type="EMBL" id="KB933101">
    <property type="protein sequence ID" value="EOO00181.1"/>
    <property type="molecule type" value="Genomic_DNA"/>
</dbReference>
<evidence type="ECO:0000313" key="2">
    <source>
        <dbReference type="EMBL" id="EOO00181.1"/>
    </source>
</evidence>
<dbReference type="GO" id="GO:0016301">
    <property type="term" value="F:kinase activity"/>
    <property type="evidence" value="ECO:0007669"/>
    <property type="project" value="UniProtKB-KW"/>
</dbReference>
<dbReference type="HOGENOM" id="CLU_055842_0_0_1"/>
<feature type="compositionally biased region" description="Polar residues" evidence="1">
    <location>
        <begin position="122"/>
        <end position="132"/>
    </location>
</feature>
<proteinExistence type="predicted"/>
<dbReference type="KEGG" id="tmn:UCRPA7_4315"/>
<name>R8BLA3_PHAM7</name>
<evidence type="ECO:0000313" key="3">
    <source>
        <dbReference type="Proteomes" id="UP000014074"/>
    </source>
</evidence>
<dbReference type="GeneID" id="19324754"/>
<dbReference type="OrthoDB" id="425602at2759"/>
<gene>
    <name evidence="2" type="ORF">UCRPA7_4315</name>
</gene>
<feature type="region of interest" description="Disordered" evidence="1">
    <location>
        <begin position="234"/>
        <end position="277"/>
    </location>
</feature>
<keyword evidence="3" id="KW-1185">Reference proteome</keyword>
<feature type="region of interest" description="Disordered" evidence="1">
    <location>
        <begin position="82"/>
        <end position="164"/>
    </location>
</feature>
<protein>
    <submittedName>
        <fullName evidence="2">Putative thymidylate kinase protein</fullName>
    </submittedName>
</protein>
<organism evidence="2 3">
    <name type="scientific">Phaeoacremonium minimum (strain UCR-PA7)</name>
    <name type="common">Esca disease fungus</name>
    <name type="synonym">Togninia minima</name>
    <dbReference type="NCBI Taxonomy" id="1286976"/>
    <lineage>
        <taxon>Eukaryota</taxon>
        <taxon>Fungi</taxon>
        <taxon>Dikarya</taxon>
        <taxon>Ascomycota</taxon>
        <taxon>Pezizomycotina</taxon>
        <taxon>Sordariomycetes</taxon>
        <taxon>Sordariomycetidae</taxon>
        <taxon>Togniniales</taxon>
        <taxon>Togniniaceae</taxon>
        <taxon>Phaeoacremonium</taxon>
    </lineage>
</organism>
<feature type="compositionally biased region" description="Polar residues" evidence="1">
    <location>
        <begin position="23"/>
        <end position="35"/>
    </location>
</feature>
<sequence>MATVTRQPFAPLDGSRLQSLTSLKNRQNAISTPLSSKRKASDVAGLDDSENVDPIFFSKRSKGSESLTKDLFKPSHFVLTKASSTPTALPSKEALASVTSPVRASSPRPRSILNPKSPAARLNTNVAKSSPLTAPAGRSPTRGSKRIGILSNRRRTASPFTRVNPPSFGLSPAPFSLDAALQGTVPSYASKSQSSASLSNLQESELKSSWFFDIHEDTPEQEMTNLLQHSTCVLDISSDEESEQKARRDRAEGRDKENIPPADDVSQTSSRARAPAGENCMDFEKQRDALGELNVEEFYAEGCDQSSIVIIPADEEDDAEPVVVPAAVEPLVAAEEKFEFSPEIKLDASATVSLDTADIDALMGSSDAAQKAAVLEPMEGTGDSFELWESGSAKDDAEGGARSPSPVPASPASDTTEIIGVDC</sequence>
<evidence type="ECO:0000256" key="1">
    <source>
        <dbReference type="SAM" id="MobiDB-lite"/>
    </source>
</evidence>
<dbReference type="AlphaFoldDB" id="R8BLA3"/>
<dbReference type="eggNOG" id="ENOG502SC0Q">
    <property type="taxonomic scope" value="Eukaryota"/>
</dbReference>
<feature type="region of interest" description="Disordered" evidence="1">
    <location>
        <begin position="380"/>
        <end position="423"/>
    </location>
</feature>
<keyword evidence="2" id="KW-0418">Kinase</keyword>
<accession>R8BLA3</accession>
<feature type="compositionally biased region" description="Basic and acidic residues" evidence="1">
    <location>
        <begin position="243"/>
        <end position="258"/>
    </location>
</feature>
<keyword evidence="2" id="KW-0808">Transferase</keyword>
<feature type="compositionally biased region" description="Low complexity" evidence="1">
    <location>
        <begin position="96"/>
        <end position="111"/>
    </location>
</feature>